<dbReference type="STRING" id="521013.SAMN04488567_1563"/>
<dbReference type="EMBL" id="FNAT01000002">
    <property type="protein sequence ID" value="SDE40578.1"/>
    <property type="molecule type" value="Genomic_DNA"/>
</dbReference>
<sequence length="51" mass="5605">MTNRILSLVALAFLLGFAGIMLWHIPRLDIGAVIGVTLALVIWDLITTKQD</sequence>
<dbReference type="RefSeq" id="WP_090110772.1">
    <property type="nucleotide sequence ID" value="NZ_FNAT01000002.1"/>
</dbReference>
<evidence type="ECO:0000313" key="3">
    <source>
        <dbReference type="Proteomes" id="UP000198922"/>
    </source>
</evidence>
<feature type="transmembrane region" description="Helical" evidence="1">
    <location>
        <begin position="28"/>
        <end position="46"/>
    </location>
</feature>
<keyword evidence="1" id="KW-1133">Transmembrane helix</keyword>
<reference evidence="3" key="1">
    <citation type="submission" date="2016-10" db="EMBL/GenBank/DDBJ databases">
        <authorList>
            <person name="Varghese N."/>
            <person name="Submissions S."/>
        </authorList>
    </citation>
    <scope>NUCLEOTIDE SEQUENCE [LARGE SCALE GENOMIC DNA]</scope>
    <source>
        <strain evidence="3">DSM 21424</strain>
    </source>
</reference>
<accession>A0A1G7CML1</accession>
<keyword evidence="1" id="KW-0472">Membrane</keyword>
<gene>
    <name evidence="2" type="ORF">SAMN04488567_1563</name>
</gene>
<evidence type="ECO:0000313" key="2">
    <source>
        <dbReference type="EMBL" id="SDE40578.1"/>
    </source>
</evidence>
<name>A0A1G7CML1_9RHOB</name>
<keyword evidence="1" id="KW-0812">Transmembrane</keyword>
<dbReference type="AlphaFoldDB" id="A0A1G7CML1"/>
<organism evidence="2 3">
    <name type="scientific">Limimaricola pyoseonensis</name>
    <dbReference type="NCBI Taxonomy" id="521013"/>
    <lineage>
        <taxon>Bacteria</taxon>
        <taxon>Pseudomonadati</taxon>
        <taxon>Pseudomonadota</taxon>
        <taxon>Alphaproteobacteria</taxon>
        <taxon>Rhodobacterales</taxon>
        <taxon>Paracoccaceae</taxon>
        <taxon>Limimaricola</taxon>
    </lineage>
</organism>
<evidence type="ECO:0000256" key="1">
    <source>
        <dbReference type="SAM" id="Phobius"/>
    </source>
</evidence>
<proteinExistence type="predicted"/>
<keyword evidence="3" id="KW-1185">Reference proteome</keyword>
<dbReference type="Proteomes" id="UP000198922">
    <property type="component" value="Unassembled WGS sequence"/>
</dbReference>
<protein>
    <submittedName>
        <fullName evidence="2">Uncharacterized protein</fullName>
    </submittedName>
</protein>